<feature type="chain" id="PRO_5026950506" description="DUF664 domain-containing protein" evidence="1">
    <location>
        <begin position="19"/>
        <end position="169"/>
    </location>
</feature>
<evidence type="ECO:0000313" key="2">
    <source>
        <dbReference type="EMBL" id="NEU94837.1"/>
    </source>
</evidence>
<organism evidence="2 3">
    <name type="scientific">Bradyrhizobium uaiense</name>
    <dbReference type="NCBI Taxonomy" id="2594946"/>
    <lineage>
        <taxon>Bacteria</taxon>
        <taxon>Pseudomonadati</taxon>
        <taxon>Pseudomonadota</taxon>
        <taxon>Alphaproteobacteria</taxon>
        <taxon>Hyphomicrobiales</taxon>
        <taxon>Nitrobacteraceae</taxon>
        <taxon>Bradyrhizobium</taxon>
    </lineage>
</organism>
<comment type="caution">
    <text evidence="2">The sequence shown here is derived from an EMBL/GenBank/DDBJ whole genome shotgun (WGS) entry which is preliminary data.</text>
</comment>
<keyword evidence="1" id="KW-0732">Signal</keyword>
<evidence type="ECO:0000256" key="1">
    <source>
        <dbReference type="SAM" id="SignalP"/>
    </source>
</evidence>
<name>A0A6P1B8I4_9BRAD</name>
<proteinExistence type="predicted"/>
<dbReference type="Proteomes" id="UP000468531">
    <property type="component" value="Unassembled WGS sequence"/>
</dbReference>
<keyword evidence="3" id="KW-1185">Reference proteome</keyword>
<accession>A0A6P1B8I4</accession>
<protein>
    <recommendedName>
        <fullName evidence="4">DUF664 domain-containing protein</fullName>
    </recommendedName>
</protein>
<gene>
    <name evidence="2" type="ORF">FNJ47_03100</name>
</gene>
<dbReference type="RefSeq" id="WP_163150525.1">
    <property type="nucleotide sequence ID" value="NZ_VKHP01000006.1"/>
</dbReference>
<dbReference type="EMBL" id="VKHP01000006">
    <property type="protein sequence ID" value="NEU94837.1"/>
    <property type="molecule type" value="Genomic_DNA"/>
</dbReference>
<evidence type="ECO:0000313" key="3">
    <source>
        <dbReference type="Proteomes" id="UP000468531"/>
    </source>
</evidence>
<evidence type="ECO:0008006" key="4">
    <source>
        <dbReference type="Google" id="ProtNLM"/>
    </source>
</evidence>
<reference evidence="2 3" key="1">
    <citation type="journal article" date="2020" name="Arch. Microbiol.">
        <title>Bradyrhizobium uaiense sp. nov., a new highly efficient cowpea symbiont.</title>
        <authorList>
            <person name="Cabral Michel D."/>
            <person name="Azarias Guimaraes A."/>
            <person name="Martins da Costa E."/>
            <person name="Soares de Carvalho T."/>
            <person name="Balsanelli E."/>
            <person name="Willems A."/>
            <person name="Maltempi de Souza E."/>
            <person name="de Souza Moreira F.M."/>
        </authorList>
    </citation>
    <scope>NUCLEOTIDE SEQUENCE [LARGE SCALE GENOMIC DNA]</scope>
    <source>
        <strain evidence="2 3">UFLA 03-164</strain>
    </source>
</reference>
<dbReference type="AlphaFoldDB" id="A0A6P1B8I4"/>
<feature type="signal peptide" evidence="1">
    <location>
        <begin position="1"/>
        <end position="18"/>
    </location>
</feature>
<sequence>MNMLVSSAALTAGSTVVAAVPAATRAHPALRAMPFDPIFAAIEAHQRACVNLERHLSYQGDLESEIPREKRQSSYNVWDGLTIVASDDPRWMAAERRTQELSGAEDDATLDLVQIAPTTLAGVAALMKHVADCEKKGTEWPTYDEDGCDMTFDNLLHRNIADLFSSVVG</sequence>